<keyword evidence="3" id="KW-0012">Acyltransferase</keyword>
<keyword evidence="4" id="KW-1185">Reference proteome</keyword>
<evidence type="ECO:0000256" key="1">
    <source>
        <dbReference type="ARBA" id="ARBA00022801"/>
    </source>
</evidence>
<dbReference type="PRINTS" id="PR00111">
    <property type="entry name" value="ABHYDROLASE"/>
</dbReference>
<dbReference type="PANTHER" id="PTHR46118">
    <property type="entry name" value="PROTEIN ABHD11"/>
    <property type="match status" value="1"/>
</dbReference>
<dbReference type="KEGG" id="zpl:ZBT109_1315"/>
<sequence>MIALLLHYVDYPATQPSEALPLVVLHGLMGNADNWRAHARQWEKQRRVVAIDLRNHGRSPHAEDMQYAHLAADVLHTLSVSGVEHFDLLGHSMGGKTAMSMAVMAPERIRRLIVADIAPVDYALDRHDDIFAAMQVVADQPPASRTAADAFMALHEDDLETRRFLGTNLIKGEDGCLHWRVNLPALRQGYPDVARAPIEGAPFNGPVLFLRGGDSSYVLPEYRAAIMARFPHARIVTLKHCAHWLHVEQFSIFVDAVDRFLSA</sequence>
<dbReference type="SUPFAM" id="SSF53474">
    <property type="entry name" value="alpha/beta-Hydrolases"/>
    <property type="match status" value="1"/>
</dbReference>
<dbReference type="InterPro" id="IPR029058">
    <property type="entry name" value="AB_hydrolase_fold"/>
</dbReference>
<dbReference type="STRING" id="1123510.GCA_000620025_00309"/>
<reference evidence="3 4" key="1">
    <citation type="submission" date="2018-09" db="EMBL/GenBank/DDBJ databases">
        <title>Zymobacter palmae IAM14233 (=T109) whole genome analysis.</title>
        <authorList>
            <person name="Yanase H."/>
        </authorList>
    </citation>
    <scope>NUCLEOTIDE SEQUENCE [LARGE SCALE GENOMIC DNA]</scope>
    <source>
        <strain evidence="3 4">IAM14233</strain>
    </source>
</reference>
<name>A0A348HEM3_9GAMM</name>
<proteinExistence type="predicted"/>
<protein>
    <submittedName>
        <fullName evidence="3">Predicted hydrolases or acyltransferases</fullName>
    </submittedName>
</protein>
<dbReference type="Proteomes" id="UP000267342">
    <property type="component" value="Chromosome"/>
</dbReference>
<dbReference type="GO" id="GO:0016787">
    <property type="term" value="F:hydrolase activity"/>
    <property type="evidence" value="ECO:0007669"/>
    <property type="project" value="UniProtKB-KW"/>
</dbReference>
<dbReference type="Pfam" id="PF00561">
    <property type="entry name" value="Abhydrolase_1"/>
    <property type="match status" value="1"/>
</dbReference>
<keyword evidence="3" id="KW-0808">Transferase</keyword>
<dbReference type="PANTHER" id="PTHR46118:SF4">
    <property type="entry name" value="PROTEIN ABHD11"/>
    <property type="match status" value="1"/>
</dbReference>
<dbReference type="AlphaFoldDB" id="A0A348HEM3"/>
<dbReference type="OrthoDB" id="9808398at2"/>
<evidence type="ECO:0000313" key="4">
    <source>
        <dbReference type="Proteomes" id="UP000267342"/>
    </source>
</evidence>
<dbReference type="EMBL" id="AP018933">
    <property type="protein sequence ID" value="BBG30075.1"/>
    <property type="molecule type" value="Genomic_DNA"/>
</dbReference>
<evidence type="ECO:0000313" key="3">
    <source>
        <dbReference type="EMBL" id="BBG30075.1"/>
    </source>
</evidence>
<evidence type="ECO:0000259" key="2">
    <source>
        <dbReference type="Pfam" id="PF00561"/>
    </source>
</evidence>
<accession>A0A348HEM3</accession>
<feature type="domain" description="AB hydrolase-1" evidence="2">
    <location>
        <begin position="21"/>
        <end position="141"/>
    </location>
</feature>
<organism evidence="3 4">
    <name type="scientific">Zymobacter palmae</name>
    <dbReference type="NCBI Taxonomy" id="33074"/>
    <lineage>
        <taxon>Bacteria</taxon>
        <taxon>Pseudomonadati</taxon>
        <taxon>Pseudomonadota</taxon>
        <taxon>Gammaproteobacteria</taxon>
        <taxon>Oceanospirillales</taxon>
        <taxon>Halomonadaceae</taxon>
        <taxon>Zymobacter group</taxon>
        <taxon>Zymobacter</taxon>
    </lineage>
</organism>
<dbReference type="Gene3D" id="3.40.50.1820">
    <property type="entry name" value="alpha/beta hydrolase"/>
    <property type="match status" value="1"/>
</dbReference>
<dbReference type="InterPro" id="IPR000073">
    <property type="entry name" value="AB_hydrolase_1"/>
</dbReference>
<dbReference type="RefSeq" id="WP_038278896.1">
    <property type="nucleotide sequence ID" value="NZ_AP018933.1"/>
</dbReference>
<dbReference type="GO" id="GO:0016746">
    <property type="term" value="F:acyltransferase activity"/>
    <property type="evidence" value="ECO:0007669"/>
    <property type="project" value="UniProtKB-KW"/>
</dbReference>
<gene>
    <name evidence="3" type="ORF">ZBT109_1315</name>
</gene>
<keyword evidence="1 3" id="KW-0378">Hydrolase</keyword>